<accession>A0A553Z9C4</accession>
<dbReference type="AlphaFoldDB" id="A0A553Z9C4"/>
<evidence type="ECO:0000313" key="2">
    <source>
        <dbReference type="EMBL" id="TSB38024.1"/>
    </source>
</evidence>
<name>A0A553Z9C4_9ACTN</name>
<dbReference type="RefSeq" id="WP_143944638.1">
    <property type="nucleotide sequence ID" value="NZ_VKLS01000218.1"/>
</dbReference>
<reference evidence="2 3" key="1">
    <citation type="submission" date="2019-07" db="EMBL/GenBank/DDBJ databases">
        <title>Draft genome for Streptomyces benahoarensis MZ03-48.</title>
        <authorList>
            <person name="Gonzalez-Pimentel J.L."/>
        </authorList>
    </citation>
    <scope>NUCLEOTIDE SEQUENCE [LARGE SCALE GENOMIC DNA]</scope>
    <source>
        <strain evidence="2 3">MZ03-48</strain>
    </source>
</reference>
<evidence type="ECO:0000313" key="3">
    <source>
        <dbReference type="Proteomes" id="UP000320888"/>
    </source>
</evidence>
<evidence type="ECO:0000256" key="1">
    <source>
        <dbReference type="SAM" id="MobiDB-lite"/>
    </source>
</evidence>
<feature type="compositionally biased region" description="Pro residues" evidence="1">
    <location>
        <begin position="60"/>
        <end position="69"/>
    </location>
</feature>
<keyword evidence="3" id="KW-1185">Reference proteome</keyword>
<feature type="region of interest" description="Disordered" evidence="1">
    <location>
        <begin position="25"/>
        <end position="69"/>
    </location>
</feature>
<proteinExistence type="predicted"/>
<protein>
    <submittedName>
        <fullName evidence="2">Uncharacterized protein</fullName>
    </submittedName>
</protein>
<dbReference type="OrthoDB" id="4337570at2"/>
<organism evidence="2 3">
    <name type="scientific">Streptomyces benahoarensis</name>
    <dbReference type="NCBI Taxonomy" id="2595054"/>
    <lineage>
        <taxon>Bacteria</taxon>
        <taxon>Bacillati</taxon>
        <taxon>Actinomycetota</taxon>
        <taxon>Actinomycetes</taxon>
        <taxon>Kitasatosporales</taxon>
        <taxon>Streptomycetaceae</taxon>
        <taxon>Streptomyces</taxon>
    </lineage>
</organism>
<sequence>MSSNELERLARIRMQVTKETLEAAMAALQGHPVDPEPDSDDERPRTPEPEADERPDDEIPPPPRLRLLP</sequence>
<feature type="compositionally biased region" description="Acidic residues" evidence="1">
    <location>
        <begin position="49"/>
        <end position="59"/>
    </location>
</feature>
<dbReference type="Proteomes" id="UP000320888">
    <property type="component" value="Unassembled WGS sequence"/>
</dbReference>
<comment type="caution">
    <text evidence="2">The sequence shown here is derived from an EMBL/GenBank/DDBJ whole genome shotgun (WGS) entry which is preliminary data.</text>
</comment>
<dbReference type="EMBL" id="VKLS01000218">
    <property type="protein sequence ID" value="TSB38024.1"/>
    <property type="molecule type" value="Genomic_DNA"/>
</dbReference>
<gene>
    <name evidence="2" type="ORF">FNZ23_17630</name>
</gene>